<dbReference type="AlphaFoldDB" id="A0A0C3Q938"/>
<dbReference type="Gene3D" id="1.20.1280.50">
    <property type="match status" value="1"/>
</dbReference>
<dbReference type="HOGENOM" id="CLU_034965_0_0_1"/>
<dbReference type="Proteomes" id="UP000054248">
    <property type="component" value="Unassembled WGS sequence"/>
</dbReference>
<reference evidence="2" key="2">
    <citation type="submission" date="2015-01" db="EMBL/GenBank/DDBJ databases">
        <title>Evolutionary Origins and Diversification of the Mycorrhizal Mutualists.</title>
        <authorList>
            <consortium name="DOE Joint Genome Institute"/>
            <consortium name="Mycorrhizal Genomics Consortium"/>
            <person name="Kohler A."/>
            <person name="Kuo A."/>
            <person name="Nagy L.G."/>
            <person name="Floudas D."/>
            <person name="Copeland A."/>
            <person name="Barry K.W."/>
            <person name="Cichocki N."/>
            <person name="Veneault-Fourrey C."/>
            <person name="LaButti K."/>
            <person name="Lindquist E.A."/>
            <person name="Lipzen A."/>
            <person name="Lundell T."/>
            <person name="Morin E."/>
            <person name="Murat C."/>
            <person name="Riley R."/>
            <person name="Ohm R."/>
            <person name="Sun H."/>
            <person name="Tunlid A."/>
            <person name="Henrissat B."/>
            <person name="Grigoriev I.V."/>
            <person name="Hibbett D.S."/>
            <person name="Martin F."/>
        </authorList>
    </citation>
    <scope>NUCLEOTIDE SEQUENCE [LARGE SCALE GENOMIC DNA]</scope>
    <source>
        <strain evidence="2">MUT 4182</strain>
    </source>
</reference>
<dbReference type="OrthoDB" id="3238765at2759"/>
<evidence type="ECO:0000313" key="1">
    <source>
        <dbReference type="EMBL" id="KIO21026.1"/>
    </source>
</evidence>
<sequence>MDHRVCINDLPGELLGTILTLSIGDQRPRRDISCLELTCRQWQELVEGTPSCWTNITAVEVMDFVRQALFKSRDASIDLLYDSWNSDGDFSEFIAAVDPHIQRWRSLAIFVEVSPPDLGRLETTIAPRLEKLHLCQTSKLPWFGNPIVLFGGEGLPSKVSDVTFEGFSVMIHPPNLPNLVSLTLKDVESVQLCNIMEILRTSPHLEYVELDNIPNPSLLETCNPESSTQLDAVKAIALSGLGPSATSFLLSAIRVPKCCSLRINCDLGSGSPVQMLLTPDLTHLHCAIQNMARLANSIEIDRYHSRRHVFTVGDFKLILETEEEDKLREAFH</sequence>
<dbReference type="EMBL" id="KN823152">
    <property type="protein sequence ID" value="KIO21026.1"/>
    <property type="molecule type" value="Genomic_DNA"/>
</dbReference>
<keyword evidence="2" id="KW-1185">Reference proteome</keyword>
<name>A0A0C3Q938_9AGAM</name>
<accession>A0A0C3Q938</accession>
<evidence type="ECO:0000313" key="2">
    <source>
        <dbReference type="Proteomes" id="UP000054248"/>
    </source>
</evidence>
<proteinExistence type="predicted"/>
<reference evidence="1 2" key="1">
    <citation type="submission" date="2014-04" db="EMBL/GenBank/DDBJ databases">
        <authorList>
            <consortium name="DOE Joint Genome Institute"/>
            <person name="Kuo A."/>
            <person name="Girlanda M."/>
            <person name="Perotto S."/>
            <person name="Kohler A."/>
            <person name="Nagy L.G."/>
            <person name="Floudas D."/>
            <person name="Copeland A."/>
            <person name="Barry K.W."/>
            <person name="Cichocki N."/>
            <person name="Veneault-Fourrey C."/>
            <person name="LaButti K."/>
            <person name="Lindquist E.A."/>
            <person name="Lipzen A."/>
            <person name="Lundell T."/>
            <person name="Morin E."/>
            <person name="Murat C."/>
            <person name="Sun H."/>
            <person name="Tunlid A."/>
            <person name="Henrissat B."/>
            <person name="Grigoriev I.V."/>
            <person name="Hibbett D.S."/>
            <person name="Martin F."/>
            <person name="Nordberg H.P."/>
            <person name="Cantor M.N."/>
            <person name="Hua S.X."/>
        </authorList>
    </citation>
    <scope>NUCLEOTIDE SEQUENCE [LARGE SCALE GENOMIC DNA]</scope>
    <source>
        <strain evidence="1 2">MUT 4182</strain>
    </source>
</reference>
<organism evidence="1 2">
    <name type="scientific">Tulasnella calospora MUT 4182</name>
    <dbReference type="NCBI Taxonomy" id="1051891"/>
    <lineage>
        <taxon>Eukaryota</taxon>
        <taxon>Fungi</taxon>
        <taxon>Dikarya</taxon>
        <taxon>Basidiomycota</taxon>
        <taxon>Agaricomycotina</taxon>
        <taxon>Agaricomycetes</taxon>
        <taxon>Cantharellales</taxon>
        <taxon>Tulasnellaceae</taxon>
        <taxon>Tulasnella</taxon>
    </lineage>
</organism>
<gene>
    <name evidence="1" type="ORF">M407DRAFT_10603</name>
</gene>
<protein>
    <submittedName>
        <fullName evidence="1">Uncharacterized protein</fullName>
    </submittedName>
</protein>